<dbReference type="AlphaFoldDB" id="K1XXM9"/>
<accession>K1XXM9</accession>
<organism evidence="2">
    <name type="scientific">uncultured bacterium</name>
    <name type="common">gcode 4</name>
    <dbReference type="NCBI Taxonomy" id="1234023"/>
    <lineage>
        <taxon>Bacteria</taxon>
        <taxon>environmental samples</taxon>
    </lineage>
</organism>
<gene>
    <name evidence="2" type="ORF">ACD_80C00118G0017</name>
</gene>
<protein>
    <submittedName>
        <fullName evidence="2">Uncharacterized protein</fullName>
    </submittedName>
</protein>
<keyword evidence="1" id="KW-0472">Membrane</keyword>
<feature type="transmembrane region" description="Helical" evidence="1">
    <location>
        <begin position="23"/>
        <end position="43"/>
    </location>
</feature>
<feature type="transmembrane region" description="Helical" evidence="1">
    <location>
        <begin position="55"/>
        <end position="74"/>
    </location>
</feature>
<keyword evidence="1" id="KW-0812">Transmembrane</keyword>
<reference evidence="2" key="1">
    <citation type="journal article" date="2012" name="Science">
        <title>Fermentation, hydrogen, and sulfur metabolism in multiple uncultivated bacterial phyla.</title>
        <authorList>
            <person name="Wrighton K.C."/>
            <person name="Thomas B.C."/>
            <person name="Sharon I."/>
            <person name="Miller C.S."/>
            <person name="Castelle C.J."/>
            <person name="VerBerkmoes N.C."/>
            <person name="Wilkins M.J."/>
            <person name="Hettich R.L."/>
            <person name="Lipton M.S."/>
            <person name="Williams K.H."/>
            <person name="Long P.E."/>
            <person name="Banfield J.F."/>
        </authorList>
    </citation>
    <scope>NUCLEOTIDE SEQUENCE [LARGE SCALE GENOMIC DNA]</scope>
</reference>
<proteinExistence type="predicted"/>
<dbReference type="EMBL" id="AMFJ01036125">
    <property type="protein sequence ID" value="EKD25108.1"/>
    <property type="molecule type" value="Genomic_DNA"/>
</dbReference>
<name>K1XXM9_9BACT</name>
<sequence>MFEEANKKALEEYRRKEKANNNFAMFYAIAGLIAAIMICRISLGPFQPDIMYVEAWRIGIVVALIIFWVSIYGIKVKVTERFIKSQSDLEVKAKEFATTIFLDDLYTILASLGDLHPEFKNRLQNIMTTDYVWFKDGQLDCSGFELNDVQEKDFFSFEMKDCKYCFTGLNYIEGEPFKFTFDTVSPDGKIEKIPMCLPAKKMNDFSEALL</sequence>
<keyword evidence="1" id="KW-1133">Transmembrane helix</keyword>
<evidence type="ECO:0000313" key="2">
    <source>
        <dbReference type="EMBL" id="EKD25108.1"/>
    </source>
</evidence>
<evidence type="ECO:0000256" key="1">
    <source>
        <dbReference type="SAM" id="Phobius"/>
    </source>
</evidence>
<comment type="caution">
    <text evidence="2">The sequence shown here is derived from an EMBL/GenBank/DDBJ whole genome shotgun (WGS) entry which is preliminary data.</text>
</comment>